<dbReference type="GO" id="GO:0005886">
    <property type="term" value="C:plasma membrane"/>
    <property type="evidence" value="ECO:0007669"/>
    <property type="project" value="UniProtKB-SubCell"/>
</dbReference>
<sequence length="735" mass="80105">MNKNKKENQIFLTLQTIGRAFFLPVSILPVAGLLLGLGASFTNPKTIAFYHLDGLLAQGTPMNYVLTVMNNVGLAVFANLPLIFAMAVALGMAKKEKGVAVLSSGLSFIIMHTTIKTLLVFSGKILPDGTVSEKVLDGAISSVLGIQTLEMGVFGGIVVGLGVAFLHNRFYKTKLPAAISFFSGVRFVPIICTFAYIVVGFISFAIWPVIQQGIFSIGRVVTGSGDIGIFIFGFMERILIPFGLHHIWYIPFWQTGLGGSAMIDGTMVSGAQNIFFAELVSPNTTRFSIDAAKFMTGKYSFMMGGLPGAALAMYHCAKPNKKKIVGGLLLSAALTSFLTGITEPIEFTFLFVAPFVFVVHCIFAGISFALMRILDIAIGTTFSCGLIDFTLYGILPGSSKTHWIRLLPIFVIYFVLYYFFFKFVIQKWNLKTPGREDDDEDTKLYTKDDYNTMRDSRKQGAITEDTVSQAIIDGLGGLDNFGDVTCCATRLRMRVNNMDLVNEAALKRTGAMGVIKKGSGIQVVYGPTVSVIKSNLTEYIEKIKEHGMEASFAEEKSGRNIDLNVLNLSEDSVNENYESLEAINQIIAPYKGKIYDIENISDKIFNTKVLGDGFAIEIEGDEIIAPTDGTVVNVYTTEHAFIIQDKFGHNILIHVGLGTSGLNGEGIKLFKKIGDTVKKGEKIGTLDRNAITKAGISLISPVTFLNVDKAKYGIKVEKAGNVKAGEETVIFITKK</sequence>
<dbReference type="CDD" id="cd00212">
    <property type="entry name" value="PTS_IIB_glc"/>
    <property type="match status" value="1"/>
</dbReference>
<protein>
    <submittedName>
        <fullName evidence="16">PTS system glucose subfamily transporter subunit IIA</fullName>
    </submittedName>
</protein>
<dbReference type="InterPro" id="IPR001996">
    <property type="entry name" value="PTS_IIB_1"/>
</dbReference>
<feature type="transmembrane region" description="Helical" evidence="12">
    <location>
        <begin position="99"/>
        <end position="119"/>
    </location>
</feature>
<reference evidence="16 17" key="1">
    <citation type="submission" date="2019-07" db="EMBL/GenBank/DDBJ databases">
        <title>Complete Genome Sequence of Leptotrichia hofstadii Strain JCM16775.</title>
        <authorList>
            <person name="Watanabe S."/>
            <person name="Cui L."/>
        </authorList>
    </citation>
    <scope>NUCLEOTIDE SEQUENCE [LARGE SCALE GENOMIC DNA]</scope>
    <source>
        <strain evidence="16 17">JCM16775</strain>
    </source>
</reference>
<feature type="domain" description="PTS EIIA type-1" evidence="13">
    <location>
        <begin position="602"/>
        <end position="706"/>
    </location>
</feature>
<dbReference type="SUPFAM" id="SSF51261">
    <property type="entry name" value="Duplicated hybrid motif"/>
    <property type="match status" value="1"/>
</dbReference>
<evidence type="ECO:0000256" key="8">
    <source>
        <dbReference type="ARBA" id="ARBA00022777"/>
    </source>
</evidence>
<dbReference type="Proteomes" id="UP000321892">
    <property type="component" value="Chromosome"/>
</dbReference>
<evidence type="ECO:0000256" key="4">
    <source>
        <dbReference type="ARBA" id="ARBA00022597"/>
    </source>
</evidence>
<dbReference type="PROSITE" id="PS01035">
    <property type="entry name" value="PTS_EIIB_TYPE_1_CYS"/>
    <property type="match status" value="1"/>
</dbReference>
<proteinExistence type="predicted"/>
<dbReference type="InterPro" id="IPR003352">
    <property type="entry name" value="PTS_EIIC"/>
</dbReference>
<evidence type="ECO:0000256" key="1">
    <source>
        <dbReference type="ARBA" id="ARBA00004651"/>
    </source>
</evidence>
<evidence type="ECO:0000256" key="7">
    <source>
        <dbReference type="ARBA" id="ARBA00022692"/>
    </source>
</evidence>
<dbReference type="PROSITE" id="PS51093">
    <property type="entry name" value="PTS_EIIA_TYPE_1"/>
    <property type="match status" value="1"/>
</dbReference>
<gene>
    <name evidence="16" type="ORF">JCM16775_0302</name>
</gene>
<evidence type="ECO:0000259" key="14">
    <source>
        <dbReference type="PROSITE" id="PS51098"/>
    </source>
</evidence>
<feature type="active site" description="Phosphocysteine intermediate; for EIIB activity" evidence="11">
    <location>
        <position position="487"/>
    </location>
</feature>
<evidence type="ECO:0000313" key="16">
    <source>
        <dbReference type="EMBL" id="BBM37618.1"/>
    </source>
</evidence>
<dbReference type="GO" id="GO:0008982">
    <property type="term" value="F:protein-N(PI)-phosphohistidine-sugar phosphotransferase activity"/>
    <property type="evidence" value="ECO:0007669"/>
    <property type="project" value="InterPro"/>
</dbReference>
<dbReference type="NCBIfam" id="TIGR00826">
    <property type="entry name" value="EIIB_glc"/>
    <property type="match status" value="1"/>
</dbReference>
<keyword evidence="2" id="KW-0813">Transport</keyword>
<dbReference type="Gene3D" id="2.70.70.10">
    <property type="entry name" value="Glucose Permease (Domain IIA)"/>
    <property type="match status" value="1"/>
</dbReference>
<feature type="transmembrane region" description="Helical" evidence="12">
    <location>
        <begin position="72"/>
        <end position="92"/>
    </location>
</feature>
<keyword evidence="17" id="KW-1185">Reference proteome</keyword>
<organism evidence="16 17">
    <name type="scientific">Leptotrichia hofstadii</name>
    <dbReference type="NCBI Taxonomy" id="157688"/>
    <lineage>
        <taxon>Bacteria</taxon>
        <taxon>Fusobacteriati</taxon>
        <taxon>Fusobacteriota</taxon>
        <taxon>Fusobacteriia</taxon>
        <taxon>Fusobacteriales</taxon>
        <taxon>Leptotrichiaceae</taxon>
        <taxon>Leptotrichia</taxon>
    </lineage>
</organism>
<evidence type="ECO:0000256" key="9">
    <source>
        <dbReference type="ARBA" id="ARBA00022989"/>
    </source>
</evidence>
<dbReference type="EMBL" id="AP019823">
    <property type="protein sequence ID" value="BBM37618.1"/>
    <property type="molecule type" value="Genomic_DNA"/>
</dbReference>
<evidence type="ECO:0000256" key="3">
    <source>
        <dbReference type="ARBA" id="ARBA00022475"/>
    </source>
</evidence>
<feature type="transmembrane region" description="Helical" evidence="12">
    <location>
        <begin position="406"/>
        <end position="425"/>
    </location>
</feature>
<dbReference type="NCBIfam" id="TIGR00830">
    <property type="entry name" value="PTBA"/>
    <property type="match status" value="1"/>
</dbReference>
<name>A0A510JE94_9FUSO</name>
<dbReference type="AlphaFoldDB" id="A0A510JE94"/>
<feature type="transmembrane region" description="Helical" evidence="12">
    <location>
        <begin position="187"/>
        <end position="207"/>
    </location>
</feature>
<evidence type="ECO:0000256" key="2">
    <source>
        <dbReference type="ARBA" id="ARBA00022448"/>
    </source>
</evidence>
<evidence type="ECO:0000256" key="10">
    <source>
        <dbReference type="ARBA" id="ARBA00023136"/>
    </source>
</evidence>
<dbReference type="KEGG" id="lhf:JCM16775_0302"/>
<evidence type="ECO:0000256" key="6">
    <source>
        <dbReference type="ARBA" id="ARBA00022683"/>
    </source>
</evidence>
<dbReference type="Pfam" id="PF02378">
    <property type="entry name" value="PTS_EIIC"/>
    <property type="match status" value="1"/>
</dbReference>
<feature type="transmembrane region" description="Helical" evidence="12">
    <location>
        <begin position="227"/>
        <end position="249"/>
    </location>
</feature>
<evidence type="ECO:0000256" key="12">
    <source>
        <dbReference type="SAM" id="Phobius"/>
    </source>
</evidence>
<accession>A0A510JE94</accession>
<feature type="domain" description="PTS EIIB type-1" evidence="14">
    <location>
        <begin position="465"/>
        <end position="546"/>
    </location>
</feature>
<feature type="transmembrane region" description="Helical" evidence="12">
    <location>
        <begin position="21"/>
        <end position="41"/>
    </location>
</feature>
<dbReference type="InterPro" id="IPR011055">
    <property type="entry name" value="Dup_hybrid_motif"/>
</dbReference>
<dbReference type="GO" id="GO:0016301">
    <property type="term" value="F:kinase activity"/>
    <property type="evidence" value="ECO:0007669"/>
    <property type="project" value="UniProtKB-KW"/>
</dbReference>
<dbReference type="GO" id="GO:0009401">
    <property type="term" value="P:phosphoenolpyruvate-dependent sugar phosphotransferase system"/>
    <property type="evidence" value="ECO:0007669"/>
    <property type="project" value="UniProtKB-KW"/>
</dbReference>
<feature type="domain" description="PTS EIIC type-1" evidence="15">
    <location>
        <begin position="8"/>
        <end position="437"/>
    </location>
</feature>
<keyword evidence="9 12" id="KW-1133">Transmembrane helix</keyword>
<keyword evidence="4" id="KW-0762">Sugar transport</keyword>
<evidence type="ECO:0000256" key="11">
    <source>
        <dbReference type="PROSITE-ProRule" id="PRU00421"/>
    </source>
</evidence>
<comment type="subcellular location">
    <subcellularLocation>
        <location evidence="1">Cell membrane</location>
        <topology evidence="1">Multi-pass membrane protein</topology>
    </subcellularLocation>
</comment>
<dbReference type="InterPro" id="IPR013013">
    <property type="entry name" value="PTS_EIIC_1"/>
</dbReference>
<evidence type="ECO:0000313" key="17">
    <source>
        <dbReference type="Proteomes" id="UP000321892"/>
    </source>
</evidence>
<keyword evidence="7 12" id="KW-0812">Transmembrane</keyword>
<evidence type="ECO:0000259" key="15">
    <source>
        <dbReference type="PROSITE" id="PS51103"/>
    </source>
</evidence>
<evidence type="ECO:0000256" key="5">
    <source>
        <dbReference type="ARBA" id="ARBA00022679"/>
    </source>
</evidence>
<dbReference type="SUPFAM" id="SSF55604">
    <property type="entry name" value="Glucose permease domain IIB"/>
    <property type="match status" value="1"/>
</dbReference>
<feature type="transmembrane region" description="Helical" evidence="12">
    <location>
        <begin position="139"/>
        <end position="166"/>
    </location>
</feature>
<keyword evidence="10 12" id="KW-0472">Membrane</keyword>
<evidence type="ECO:0000259" key="13">
    <source>
        <dbReference type="PROSITE" id="PS51093"/>
    </source>
</evidence>
<dbReference type="Gene3D" id="3.30.1360.60">
    <property type="entry name" value="Glucose permease domain IIB"/>
    <property type="match status" value="1"/>
</dbReference>
<dbReference type="InterPro" id="IPR001127">
    <property type="entry name" value="PTS_EIIA_1_perm"/>
</dbReference>
<feature type="transmembrane region" description="Helical" evidence="12">
    <location>
        <begin position="324"/>
        <end position="341"/>
    </location>
</feature>
<dbReference type="PROSITE" id="PS51103">
    <property type="entry name" value="PTS_EIIC_TYPE_1"/>
    <property type="match status" value="1"/>
</dbReference>
<dbReference type="Pfam" id="PF00358">
    <property type="entry name" value="PTS_EIIA_1"/>
    <property type="match status" value="1"/>
</dbReference>
<keyword evidence="5" id="KW-0808">Transferase</keyword>
<dbReference type="Pfam" id="PF00367">
    <property type="entry name" value="PTS_EIIB"/>
    <property type="match status" value="1"/>
</dbReference>
<feature type="transmembrane region" description="Helical" evidence="12">
    <location>
        <begin position="347"/>
        <end position="366"/>
    </location>
</feature>
<dbReference type="PROSITE" id="PS51098">
    <property type="entry name" value="PTS_EIIB_TYPE_1"/>
    <property type="match status" value="1"/>
</dbReference>
<dbReference type="InterPro" id="IPR050429">
    <property type="entry name" value="PTS_Glucose_EIICBA"/>
</dbReference>
<keyword evidence="3" id="KW-1003">Cell membrane</keyword>
<dbReference type="PANTHER" id="PTHR30009:SF24">
    <property type="entry name" value="PTS SYSTEM, IIBC COMPONENT"/>
    <property type="match status" value="1"/>
</dbReference>
<keyword evidence="6" id="KW-0598">Phosphotransferase system</keyword>
<dbReference type="PANTHER" id="PTHR30009">
    <property type="entry name" value="CYTOCHROME C-TYPE SYNTHESIS PROTEIN AND PTS TRANSMEMBRANE COMPONENT"/>
    <property type="match status" value="1"/>
</dbReference>
<dbReference type="GO" id="GO:0090563">
    <property type="term" value="F:protein-phosphocysteine-sugar phosphotransferase activity"/>
    <property type="evidence" value="ECO:0007669"/>
    <property type="project" value="TreeGrafter"/>
</dbReference>
<dbReference type="OrthoDB" id="9764327at2"/>
<dbReference type="InterPro" id="IPR018113">
    <property type="entry name" value="PTrfase_EIIB_Cys"/>
</dbReference>
<keyword evidence="8" id="KW-0418">Kinase</keyword>
<dbReference type="InterPro" id="IPR036878">
    <property type="entry name" value="Glu_permease_IIB"/>
</dbReference>
<dbReference type="RefSeq" id="WP_026745232.1">
    <property type="nucleotide sequence ID" value="NZ_AP019823.1"/>
</dbReference>
<feature type="transmembrane region" description="Helical" evidence="12">
    <location>
        <begin position="373"/>
        <end position="394"/>
    </location>
</feature>